<reference evidence="1" key="1">
    <citation type="submission" date="2020-04" db="EMBL/GenBank/DDBJ databases">
        <authorList>
            <person name="Chiriac C."/>
            <person name="Salcher M."/>
            <person name="Ghai R."/>
            <person name="Kavagutti S V."/>
        </authorList>
    </citation>
    <scope>NUCLEOTIDE SEQUENCE</scope>
</reference>
<dbReference type="EMBL" id="LR796561">
    <property type="protein sequence ID" value="CAB4151159.1"/>
    <property type="molecule type" value="Genomic_DNA"/>
</dbReference>
<accession>A0A6J5N606</accession>
<name>A0A6J5N606_9CAUD</name>
<proteinExistence type="predicted"/>
<sequence length="60" mass="6905">MNVYEIWIMSVLLVVLTGCDDRYRYPCQDPLNWQNAECKPPICTAAGTCPEMLVKPEEKK</sequence>
<evidence type="ECO:0000313" key="1">
    <source>
        <dbReference type="EMBL" id="CAB4151159.1"/>
    </source>
</evidence>
<protein>
    <submittedName>
        <fullName evidence="1">Uncharacterized protein</fullName>
    </submittedName>
</protein>
<organism evidence="1">
    <name type="scientific">uncultured Caudovirales phage</name>
    <dbReference type="NCBI Taxonomy" id="2100421"/>
    <lineage>
        <taxon>Viruses</taxon>
        <taxon>Duplodnaviria</taxon>
        <taxon>Heunggongvirae</taxon>
        <taxon>Uroviricota</taxon>
        <taxon>Caudoviricetes</taxon>
        <taxon>Peduoviridae</taxon>
        <taxon>Maltschvirus</taxon>
        <taxon>Maltschvirus maltsch</taxon>
    </lineage>
</organism>
<gene>
    <name evidence="1" type="ORF">UFOVP588_2</name>
</gene>